<proteinExistence type="predicted"/>
<evidence type="ECO:0000313" key="3">
    <source>
        <dbReference type="Proteomes" id="UP000036947"/>
    </source>
</evidence>
<feature type="region of interest" description="Disordered" evidence="1">
    <location>
        <begin position="197"/>
        <end position="223"/>
    </location>
</feature>
<organism evidence="2 3">
    <name type="scientific">Tolypocladium ophioglossoides (strain CBS 100239)</name>
    <name type="common">Snaketongue truffleclub</name>
    <name type="synonym">Elaphocordyceps ophioglossoides</name>
    <dbReference type="NCBI Taxonomy" id="1163406"/>
    <lineage>
        <taxon>Eukaryota</taxon>
        <taxon>Fungi</taxon>
        <taxon>Dikarya</taxon>
        <taxon>Ascomycota</taxon>
        <taxon>Pezizomycotina</taxon>
        <taxon>Sordariomycetes</taxon>
        <taxon>Hypocreomycetidae</taxon>
        <taxon>Hypocreales</taxon>
        <taxon>Ophiocordycipitaceae</taxon>
        <taxon>Tolypocladium</taxon>
    </lineage>
</organism>
<feature type="compositionally biased region" description="Basic and acidic residues" evidence="1">
    <location>
        <begin position="208"/>
        <end position="217"/>
    </location>
</feature>
<dbReference type="AlphaFoldDB" id="A0A0L0N217"/>
<gene>
    <name evidence="2" type="ORF">TOPH_07335</name>
</gene>
<dbReference type="OrthoDB" id="4927702at2759"/>
<dbReference type="Proteomes" id="UP000036947">
    <property type="component" value="Unassembled WGS sequence"/>
</dbReference>
<keyword evidence="3" id="KW-1185">Reference proteome</keyword>
<accession>A0A0L0N217</accession>
<evidence type="ECO:0000313" key="2">
    <source>
        <dbReference type="EMBL" id="KND88039.1"/>
    </source>
</evidence>
<evidence type="ECO:0000256" key="1">
    <source>
        <dbReference type="SAM" id="MobiDB-lite"/>
    </source>
</evidence>
<sequence length="245" mass="26909">MATIVDILADMGSIDARMEAITARLQNPKLRPSGQEVTQLHELVARILQHTQSLREKLTAFALGWTPEIFQKSDEHMSRAQSAIRAAAQGQVKRSIFRRNLVAIFQGHSALAVDSPRLRARKARKAKKGQKIRRLGADELIFNGFATQMVKAGAGGEPAAEIALNVRDTICDLGKEEPFRNVASYGLFVQEVEELARSPPTSIGPKSPRLDPHRGESHLPTSQNVVGRNWPVLRGRVSRGSAAVK</sequence>
<reference evidence="2 3" key="1">
    <citation type="journal article" date="2015" name="BMC Genomics">
        <title>The genome of the truffle-parasite Tolypocladium ophioglossoides and the evolution of antifungal peptaibiotics.</title>
        <authorList>
            <person name="Quandt C.A."/>
            <person name="Bushley K.E."/>
            <person name="Spatafora J.W."/>
        </authorList>
    </citation>
    <scope>NUCLEOTIDE SEQUENCE [LARGE SCALE GENOMIC DNA]</scope>
    <source>
        <strain evidence="2 3">CBS 100239</strain>
    </source>
</reference>
<name>A0A0L0N217_TOLOC</name>
<protein>
    <submittedName>
        <fullName evidence="2">Uncharacterized protein</fullName>
    </submittedName>
</protein>
<comment type="caution">
    <text evidence="2">The sequence shown here is derived from an EMBL/GenBank/DDBJ whole genome shotgun (WGS) entry which is preliminary data.</text>
</comment>
<dbReference type="EMBL" id="LFRF01000029">
    <property type="protein sequence ID" value="KND88039.1"/>
    <property type="molecule type" value="Genomic_DNA"/>
</dbReference>